<proteinExistence type="inferred from homology"/>
<dbReference type="GO" id="GO:0043564">
    <property type="term" value="C:Ku70:Ku80 complex"/>
    <property type="evidence" value="ECO:0007669"/>
    <property type="project" value="InterPro"/>
</dbReference>
<evidence type="ECO:0000256" key="7">
    <source>
        <dbReference type="ARBA" id="ARBA00022840"/>
    </source>
</evidence>
<dbReference type="GO" id="GO:0042162">
    <property type="term" value="F:telomeric DNA binding"/>
    <property type="evidence" value="ECO:0007669"/>
    <property type="project" value="InterPro"/>
</dbReference>
<keyword evidence="11" id="KW-0539">Nucleus</keyword>
<dbReference type="SUPFAM" id="SSF68906">
    <property type="entry name" value="SAP domain"/>
    <property type="match status" value="1"/>
</dbReference>
<name>A0A7S0KJ42_9CHLO</name>
<dbReference type="PROSITE" id="PS50800">
    <property type="entry name" value="SAP"/>
    <property type="match status" value="1"/>
</dbReference>
<evidence type="ECO:0000256" key="11">
    <source>
        <dbReference type="ARBA" id="ARBA00023242"/>
    </source>
</evidence>
<evidence type="ECO:0000256" key="4">
    <source>
        <dbReference type="ARBA" id="ARBA00022763"/>
    </source>
</evidence>
<evidence type="ECO:0000256" key="10">
    <source>
        <dbReference type="ARBA" id="ARBA00023204"/>
    </source>
</evidence>
<keyword evidence="7" id="KW-0067">ATP-binding</keyword>
<dbReference type="InterPro" id="IPR005161">
    <property type="entry name" value="Ku_N"/>
</dbReference>
<dbReference type="InterPro" id="IPR006165">
    <property type="entry name" value="Ku70"/>
</dbReference>
<dbReference type="GO" id="GO:0000723">
    <property type="term" value="P:telomere maintenance"/>
    <property type="evidence" value="ECO:0007669"/>
    <property type="project" value="InterPro"/>
</dbReference>
<keyword evidence="8" id="KW-0238">DNA-binding</keyword>
<dbReference type="GO" id="GO:0006303">
    <property type="term" value="P:double-strand break repair via nonhomologous end joining"/>
    <property type="evidence" value="ECO:0007669"/>
    <property type="project" value="InterPro"/>
</dbReference>
<comment type="subcellular location">
    <subcellularLocation>
        <location evidence="1">Nucleus</location>
    </subcellularLocation>
</comment>
<evidence type="ECO:0000256" key="8">
    <source>
        <dbReference type="ARBA" id="ARBA00023125"/>
    </source>
</evidence>
<dbReference type="Gene3D" id="1.10.720.30">
    <property type="entry name" value="SAP domain"/>
    <property type="match status" value="1"/>
</dbReference>
<keyword evidence="10" id="KW-0234">DNA repair</keyword>
<keyword evidence="4" id="KW-0227">DNA damage</keyword>
<reference evidence="13" key="1">
    <citation type="submission" date="2021-01" db="EMBL/GenBank/DDBJ databases">
        <authorList>
            <person name="Corre E."/>
            <person name="Pelletier E."/>
            <person name="Niang G."/>
            <person name="Scheremetjew M."/>
            <person name="Finn R."/>
            <person name="Kale V."/>
            <person name="Holt S."/>
            <person name="Cochrane G."/>
            <person name="Meng A."/>
            <person name="Brown T."/>
            <person name="Cohen L."/>
        </authorList>
    </citation>
    <scope>NUCLEOTIDE SEQUENCE</scope>
    <source>
        <strain evidence="13">Clade-D-RCC2572</strain>
    </source>
</reference>
<dbReference type="Gene3D" id="3.40.50.410">
    <property type="entry name" value="von Willebrand factor, type A domain"/>
    <property type="match status" value="1"/>
</dbReference>
<keyword evidence="9" id="KW-0233">DNA recombination</keyword>
<dbReference type="Pfam" id="PF03730">
    <property type="entry name" value="Ku_C"/>
    <property type="match status" value="1"/>
</dbReference>
<dbReference type="GO" id="GO:0006310">
    <property type="term" value="P:DNA recombination"/>
    <property type="evidence" value="ECO:0007669"/>
    <property type="project" value="UniProtKB-KW"/>
</dbReference>
<dbReference type="CDD" id="cd00788">
    <property type="entry name" value="KU70"/>
    <property type="match status" value="1"/>
</dbReference>
<dbReference type="Gene3D" id="4.10.970.10">
    <property type="entry name" value="Ku70, bridge and pillars"/>
    <property type="match status" value="1"/>
</dbReference>
<dbReference type="PIRSF" id="PIRSF003033">
    <property type="entry name" value="Ku70"/>
    <property type="match status" value="1"/>
</dbReference>
<dbReference type="SUPFAM" id="SSF53300">
    <property type="entry name" value="vWA-like"/>
    <property type="match status" value="1"/>
</dbReference>
<keyword evidence="6" id="KW-0347">Helicase</keyword>
<dbReference type="SUPFAM" id="SSF100939">
    <property type="entry name" value="SPOC domain-like"/>
    <property type="match status" value="1"/>
</dbReference>
<evidence type="ECO:0000256" key="6">
    <source>
        <dbReference type="ARBA" id="ARBA00022806"/>
    </source>
</evidence>
<dbReference type="GO" id="GO:0003690">
    <property type="term" value="F:double-stranded DNA binding"/>
    <property type="evidence" value="ECO:0007669"/>
    <property type="project" value="TreeGrafter"/>
</dbReference>
<evidence type="ECO:0000256" key="5">
    <source>
        <dbReference type="ARBA" id="ARBA00022801"/>
    </source>
</evidence>
<keyword evidence="3" id="KW-0547">Nucleotide-binding</keyword>
<dbReference type="InterPro" id="IPR047087">
    <property type="entry name" value="KU70_core_dom"/>
</dbReference>
<dbReference type="InterPro" id="IPR036465">
    <property type="entry name" value="vWFA_dom_sf"/>
</dbReference>
<dbReference type="PANTHER" id="PTHR12604:SF2">
    <property type="entry name" value="X-RAY REPAIR CROSS-COMPLEMENTING PROTEIN 6"/>
    <property type="match status" value="1"/>
</dbReference>
<dbReference type="InterPro" id="IPR005160">
    <property type="entry name" value="Ku_C"/>
</dbReference>
<comment type="similarity">
    <text evidence="2">Belongs to the ku70 family.</text>
</comment>
<evidence type="ECO:0000259" key="12">
    <source>
        <dbReference type="PROSITE" id="PS50800"/>
    </source>
</evidence>
<dbReference type="PANTHER" id="PTHR12604">
    <property type="entry name" value="KU AUTOANTIGEN DNA HELICASE"/>
    <property type="match status" value="1"/>
</dbReference>
<dbReference type="GO" id="GO:0005524">
    <property type="term" value="F:ATP binding"/>
    <property type="evidence" value="ECO:0007669"/>
    <property type="project" value="UniProtKB-KW"/>
</dbReference>
<evidence type="ECO:0000256" key="2">
    <source>
        <dbReference type="ARBA" id="ARBA00005240"/>
    </source>
</evidence>
<feature type="domain" description="SAP" evidence="12">
    <location>
        <begin position="588"/>
        <end position="622"/>
    </location>
</feature>
<dbReference type="EMBL" id="HBEW01005173">
    <property type="protein sequence ID" value="CAD8583352.1"/>
    <property type="molecule type" value="Transcribed_RNA"/>
</dbReference>
<accession>A0A7S0KJ42</accession>
<evidence type="ECO:0000256" key="9">
    <source>
        <dbReference type="ARBA" id="ARBA00023172"/>
    </source>
</evidence>
<dbReference type="SMART" id="SM00513">
    <property type="entry name" value="SAP"/>
    <property type="match status" value="1"/>
</dbReference>
<dbReference type="Pfam" id="PF02735">
    <property type="entry name" value="Ku"/>
    <property type="match status" value="1"/>
</dbReference>
<evidence type="ECO:0000256" key="3">
    <source>
        <dbReference type="ARBA" id="ARBA00022741"/>
    </source>
</evidence>
<dbReference type="GO" id="GO:0003678">
    <property type="term" value="F:DNA helicase activity"/>
    <property type="evidence" value="ECO:0007669"/>
    <property type="project" value="InterPro"/>
</dbReference>
<dbReference type="InterPro" id="IPR036361">
    <property type="entry name" value="SAP_dom_sf"/>
</dbReference>
<dbReference type="SMART" id="SM00559">
    <property type="entry name" value="Ku78"/>
    <property type="match status" value="1"/>
</dbReference>
<organism evidence="13">
    <name type="scientific">Ostreococcus mediterraneus</name>
    <dbReference type="NCBI Taxonomy" id="1486918"/>
    <lineage>
        <taxon>Eukaryota</taxon>
        <taxon>Viridiplantae</taxon>
        <taxon>Chlorophyta</taxon>
        <taxon>Mamiellophyceae</taxon>
        <taxon>Mamiellales</taxon>
        <taxon>Bathycoccaceae</taxon>
        <taxon>Ostreococcus</taxon>
    </lineage>
</organism>
<dbReference type="InterPro" id="IPR016194">
    <property type="entry name" value="SPOC-like_C_dom_sf"/>
</dbReference>
<dbReference type="GO" id="GO:0016787">
    <property type="term" value="F:hydrolase activity"/>
    <property type="evidence" value="ECO:0007669"/>
    <property type="project" value="UniProtKB-KW"/>
</dbReference>
<dbReference type="Pfam" id="PF02037">
    <property type="entry name" value="SAP"/>
    <property type="match status" value="1"/>
</dbReference>
<gene>
    <name evidence="13" type="ORF">OMED0929_LOCUS4341</name>
</gene>
<protein>
    <recommendedName>
        <fullName evidence="12">SAP domain-containing protein</fullName>
    </recommendedName>
</protein>
<dbReference type="Gene3D" id="2.40.290.10">
    <property type="match status" value="1"/>
</dbReference>
<dbReference type="InterPro" id="IPR003034">
    <property type="entry name" value="SAP_dom"/>
</dbReference>
<dbReference type="NCBIfam" id="TIGR00578">
    <property type="entry name" value="ku70"/>
    <property type="match status" value="1"/>
</dbReference>
<dbReference type="InterPro" id="IPR027388">
    <property type="entry name" value="Ku70_bridge/pillars_dom_sf"/>
</dbReference>
<evidence type="ECO:0000256" key="1">
    <source>
        <dbReference type="ARBA" id="ARBA00004123"/>
    </source>
</evidence>
<dbReference type="AlphaFoldDB" id="A0A7S0KJ42"/>
<dbReference type="InterPro" id="IPR006164">
    <property type="entry name" value="DNA_bd_Ku70/Ku80"/>
</dbReference>
<evidence type="ECO:0000313" key="13">
    <source>
        <dbReference type="EMBL" id="CAD8583352.1"/>
    </source>
</evidence>
<dbReference type="Pfam" id="PF03731">
    <property type="entry name" value="Ku_N"/>
    <property type="match status" value="1"/>
</dbReference>
<dbReference type="GO" id="GO:0003684">
    <property type="term" value="F:damaged DNA binding"/>
    <property type="evidence" value="ECO:0007669"/>
    <property type="project" value="InterPro"/>
</dbReference>
<keyword evidence="5" id="KW-0378">Hydrolase</keyword>
<dbReference type="Gene3D" id="1.10.1600.10">
    <property type="match status" value="1"/>
</dbReference>
<sequence>MFARDDAREGAQSAFEAAMRACFEFCRARVVVAPDDVVGVVAYNTSKSIGDASCAFERVCVVQRMDAPSASGALELSMFASEGGAEAFKARFGCLDLEDDGSTPATGVDLNQEDALTRGLWTASHMLESAPRRAGGKSVYLFTNESAPLRAGSRGDKLMSRAKEMAALGQRIEVLSLTTNGVFDSSVFYDAFTAEHCGARDGESALVVVEDGYELQREFLKKSRKRRRLKQTTLWLVPGAVGVSVGVYSLISEAKKSASILVDGKDLGEIRREQTYVCNDTGAQIDKPTKSFIEYDGKQLVFTNKELANLKSIKMERVKGKDAVGFHLMGFVDAETISRDLTLKKSHFIAAEETVSGSCATFQALLRVLVEQNKVAICAFARATRAAFRYVALIPQLAPRELRGDAASSEAVARLDPPEGFHVFYLPFRDDRRHPERMVAPRARPFPRADEEKIDAARRVVDAIRLTKWHPNQIPNPALQTHYRVLEMCALERNVMEPVHDDTEPNYEEWERVNVPALLTDYEQKCFAEARLFEELAGAGDDASGAPRLAGQKRKAIAAPSGKRVTMEASTIAPEYNYIIDKVKTDALSALTNDALKNYCAAHGLSLSGNKQQLVDRVAAHVRKVAADALE</sequence>